<keyword evidence="2" id="KW-0061">Asparagine biosynthesis</keyword>
<proteinExistence type="predicted"/>
<dbReference type="InterPro" id="IPR001962">
    <property type="entry name" value="Asn_synthase"/>
</dbReference>
<dbReference type="EMBL" id="HG725590">
    <property type="protein sequence ID" value="CDJ68718.1"/>
    <property type="molecule type" value="Genomic_DNA"/>
</dbReference>
<feature type="compositionally biased region" description="Basic and acidic residues" evidence="4">
    <location>
        <begin position="797"/>
        <end position="816"/>
    </location>
</feature>
<keyword evidence="6" id="KW-1185">Reference proteome</keyword>
<dbReference type="VEuPathDB" id="ToxoDB:ENH_00057880"/>
<sequence>MSCGFRVSVWLGGLPPQAQDKGQVVVTAGFPRCMGGSGGASASSVHIQFNGSHIYQSTHVPAAASEAIEGCSCGKSRQTLVVLGDAGSLPGGSEVWKDLFQSVARVEDECGSYSSDCKRSVWLAQRQAGGDTTAAGAASWTPQNIVGGVENEYKGEYCCERSKVLAASRAAYSKRVCVALSRRCRWCTCCAARYRDGESSRVQGPGFDCSSKENAFSSAAFSVVFHSEAYGLLFFCRDKLGLASLLAVAPAESPGELSPSFVLATSAAELRSAGGTLGWHRKFKENVIEVPVDGVWVVDLWALADSYRCRNASATSAFMPLKVPPARSAELQLSEASIPGLHNAICVPWERPSIIRTEHMWCTCENCALSRELFWDSMDSVDNIRHDMECALVEERELLESIFKPFKRFAGKDERPPSLGNSCDLQRTEGPPLITSSQVLASLYRQLFEAVSRSIPEALQRIQSGGGPAVSRSATEAENVFVGVLFSGGVDSTLLAGMVLRVLAAAMAAERSGAPSGCAPSHRALPQKVVVVELVSACFSAEAPDRLTALRSFQDLLCLLESLGVRYKRQCDGSSATDASHNSSFTLIGEWALELRLVAVDVSTTESAECRDQLLEVIYPKRSHMDFNIAAPLYFASRGTGYLVSPNFGRKEQWQLLLHESSLWKDLLIRPPPQPRCHNARRTKCESDEHTEDTTQLGCPVKPNQGPTICGKTAAEQKGGTCRVCRRQAKSDCVHGTCKLCCSKLQAVAAQRASSDLQPQACPEIHVNGKGRIRLSDIDVAVHAVCPVHRRRRQNGAKKDAVAEEDGKTDECSDEHPCREESHAPFKSLSVLPCGVPLATLESGRPFMAMQLPELHQWCSVDQRRLKCVDTKTGKFQTMHYEAMDNLGAYTLQSAILLMGSGADEIFGGYARHRTANRTKGWGALRQEQILDLKRLWFRNMGRDSRTLRAFRRWARLPFLDEHLLHFVCCFVPFDYIVQPSSEARTRVEEVMHRLLVKATNPAPYSCSGTLANSSATRREQENSEERLEICAVSLPDSPATELGNNTKMEVTSNNLSSGNKWLLRLCAAYCGLPFSSVAKKRAMQFGSRSAKVSNSECFTSNRKARGDASLDSGDDNFRS</sequence>
<protein>
    <submittedName>
        <fullName evidence="5">Asparagine synthase family protein, related</fullName>
    </submittedName>
</protein>
<dbReference type="CDD" id="cd01991">
    <property type="entry name" value="Asn_synthase_B_C"/>
    <property type="match status" value="1"/>
</dbReference>
<dbReference type="InterPro" id="IPR051857">
    <property type="entry name" value="Asn_synthetase_domain"/>
</dbReference>
<feature type="region of interest" description="Disordered" evidence="4">
    <location>
        <begin position="1094"/>
        <end position="1120"/>
    </location>
</feature>
<keyword evidence="1" id="KW-0028">Amino-acid biosynthesis</keyword>
<dbReference type="PANTHER" id="PTHR45937">
    <property type="entry name" value="ASPARAGINE SYNTHETASE DOMAIN-CONTAINING PROTEIN 1"/>
    <property type="match status" value="1"/>
</dbReference>
<evidence type="ECO:0000256" key="1">
    <source>
        <dbReference type="ARBA" id="ARBA00022605"/>
    </source>
</evidence>
<dbReference type="RefSeq" id="XP_013437185.1">
    <property type="nucleotide sequence ID" value="XM_013581731.1"/>
</dbReference>
<evidence type="ECO:0000256" key="2">
    <source>
        <dbReference type="ARBA" id="ARBA00022888"/>
    </source>
</evidence>
<dbReference type="SUPFAM" id="SSF52402">
    <property type="entry name" value="Adenine nucleotide alpha hydrolases-like"/>
    <property type="match status" value="1"/>
</dbReference>
<dbReference type="PANTHER" id="PTHR45937:SF1">
    <property type="entry name" value="ASPARAGINE SYNTHETASE DOMAIN-CONTAINING PROTEIN 1"/>
    <property type="match status" value="1"/>
</dbReference>
<accession>U6N089</accession>
<organism evidence="5 6">
    <name type="scientific">Eimeria necatrix</name>
    <dbReference type="NCBI Taxonomy" id="51315"/>
    <lineage>
        <taxon>Eukaryota</taxon>
        <taxon>Sar</taxon>
        <taxon>Alveolata</taxon>
        <taxon>Apicomplexa</taxon>
        <taxon>Conoidasida</taxon>
        <taxon>Coccidia</taxon>
        <taxon>Eucoccidiorida</taxon>
        <taxon>Eimeriorina</taxon>
        <taxon>Eimeriidae</taxon>
        <taxon>Eimeria</taxon>
    </lineage>
</organism>
<dbReference type="AlphaFoldDB" id="U6N089"/>
<feature type="region of interest" description="Disordered" evidence="4">
    <location>
        <begin position="795"/>
        <end position="816"/>
    </location>
</feature>
<evidence type="ECO:0000313" key="5">
    <source>
        <dbReference type="EMBL" id="CDJ68718.1"/>
    </source>
</evidence>
<evidence type="ECO:0000313" key="6">
    <source>
        <dbReference type="Proteomes" id="UP000030754"/>
    </source>
</evidence>
<dbReference type="Proteomes" id="UP000030754">
    <property type="component" value="Unassembled WGS sequence"/>
</dbReference>
<dbReference type="InterPro" id="IPR014729">
    <property type="entry name" value="Rossmann-like_a/b/a_fold"/>
</dbReference>
<gene>
    <name evidence="5" type="ORF">ENH_00057880</name>
</gene>
<dbReference type="GeneID" id="25475929"/>
<reference evidence="5" key="2">
    <citation type="submission" date="2013-10" db="EMBL/GenBank/DDBJ databases">
        <authorList>
            <person name="Aslett M."/>
        </authorList>
    </citation>
    <scope>NUCLEOTIDE SEQUENCE [LARGE SCALE GENOMIC DNA]</scope>
    <source>
        <strain evidence="5">Houghton</strain>
    </source>
</reference>
<evidence type="ECO:0000256" key="4">
    <source>
        <dbReference type="SAM" id="MobiDB-lite"/>
    </source>
</evidence>
<dbReference type="GO" id="GO:0004066">
    <property type="term" value="F:asparagine synthase (glutamine-hydrolyzing) activity"/>
    <property type="evidence" value="ECO:0007669"/>
    <property type="project" value="InterPro"/>
</dbReference>
<name>U6N089_9EIME</name>
<dbReference type="GO" id="GO:0006529">
    <property type="term" value="P:asparagine biosynthetic process"/>
    <property type="evidence" value="ECO:0007669"/>
    <property type="project" value="UniProtKB-KW"/>
</dbReference>
<dbReference type="Gene3D" id="3.40.50.620">
    <property type="entry name" value="HUPs"/>
    <property type="match status" value="2"/>
</dbReference>
<keyword evidence="3" id="KW-0315">Glutamine amidotransferase</keyword>
<dbReference type="OrthoDB" id="10252281at2759"/>
<evidence type="ECO:0000256" key="3">
    <source>
        <dbReference type="ARBA" id="ARBA00022962"/>
    </source>
</evidence>
<reference evidence="5" key="1">
    <citation type="submission" date="2013-10" db="EMBL/GenBank/DDBJ databases">
        <title>Genomic analysis of the causative agents of coccidiosis in chickens.</title>
        <authorList>
            <person name="Reid A.J."/>
            <person name="Blake D."/>
            <person name="Billington K."/>
            <person name="Browne H."/>
            <person name="Dunn M."/>
            <person name="Hung S."/>
            <person name="Kawahara F."/>
            <person name="Miranda-Saavedra D."/>
            <person name="Mourier T."/>
            <person name="Nagra H."/>
            <person name="Otto T.D."/>
            <person name="Rawlings N."/>
            <person name="Sanchez A."/>
            <person name="Sanders M."/>
            <person name="Subramaniam C."/>
            <person name="Tay Y."/>
            <person name="Dear P."/>
            <person name="Doerig C."/>
            <person name="Gruber A."/>
            <person name="Parkinson J."/>
            <person name="Shirley M."/>
            <person name="Wan K.L."/>
            <person name="Berriman M."/>
            <person name="Tomley F."/>
            <person name="Pain A."/>
        </authorList>
    </citation>
    <scope>NUCLEOTIDE SEQUENCE [LARGE SCALE GENOMIC DNA]</scope>
    <source>
        <strain evidence="5">Houghton</strain>
    </source>
</reference>